<evidence type="ECO:0000313" key="3">
    <source>
        <dbReference type="RefSeq" id="XP_011643793.1"/>
    </source>
</evidence>
<dbReference type="Proteomes" id="UP000504615">
    <property type="component" value="Unplaced"/>
</dbReference>
<gene>
    <name evidence="3" type="primary">LOC105431357</name>
</gene>
<feature type="region of interest" description="Disordered" evidence="1">
    <location>
        <begin position="1"/>
        <end position="24"/>
    </location>
</feature>
<evidence type="ECO:0000313" key="2">
    <source>
        <dbReference type="Proteomes" id="UP000504615"/>
    </source>
</evidence>
<feature type="compositionally biased region" description="Basic residues" evidence="1">
    <location>
        <begin position="321"/>
        <end position="341"/>
    </location>
</feature>
<feature type="compositionally biased region" description="Basic and acidic residues" evidence="1">
    <location>
        <begin position="493"/>
        <end position="502"/>
    </location>
</feature>
<dbReference type="GeneID" id="105431357"/>
<feature type="region of interest" description="Disordered" evidence="1">
    <location>
        <begin position="321"/>
        <end position="358"/>
    </location>
</feature>
<protein>
    <submittedName>
        <fullName evidence="3">Uncharacterized protein LOC105431357</fullName>
    </submittedName>
</protein>
<dbReference type="AlphaFoldDB" id="A0A6I9WKR3"/>
<name>A0A6I9WKR3_9HYME</name>
<evidence type="ECO:0000256" key="1">
    <source>
        <dbReference type="SAM" id="MobiDB-lite"/>
    </source>
</evidence>
<sequence>MKKRRSKNDANDEPAKENTTAEEKKKLLQEIKELESIVKQCEWNLRTLRFKDVEERAKEILPPSPGVSSQSRMPPSVDVDLQNDMYAFAGFRCVKFQKDEIVFNFTSTNGDQRNNTYAVQIFIENGKGKLGKWVMPMSVDMNELLSKRPIGELKNISPFLKSCKHHIDCYTARKEQFLSLEKHISNTKHYNLQSDMGFKQISMEMYGVYDNENDNYINLAIYLLYYSDRARPHKININITNKGKLSDDVKQRLKVFLKEFKISDLKTALEKILAQDNSTFTWKQINNESLDESPLELNNTSSSDEGNLLTQVKSDLKASLRKHKKKRELQKKWNKRKRQKKISKDIESSEDDIENDHLKTKVSNTENAQQIPVKETKNRASILKQKRINEDESLMDETPLQKRKTKLKQTKLNFQIHETTNSNMDEVSSESKLRNIPEGKQLKSKPITSTPCCSVDIEKLHLPTLELSNITSTDTSQKIEKLNNSKDNNQLENKGKNSEKKSVKTKNKILRNRKTVKSLSLRMSKRGKRLTRSITS</sequence>
<proteinExistence type="predicted"/>
<dbReference type="KEGG" id="pbar:105431357"/>
<feature type="region of interest" description="Disordered" evidence="1">
    <location>
        <begin position="483"/>
        <end position="517"/>
    </location>
</feature>
<keyword evidence="2" id="KW-1185">Reference proteome</keyword>
<feature type="compositionally biased region" description="Basic residues" evidence="1">
    <location>
        <begin position="503"/>
        <end position="516"/>
    </location>
</feature>
<accession>A0A6I9WKR3</accession>
<dbReference type="OrthoDB" id="7698633at2759"/>
<reference evidence="3" key="1">
    <citation type="submission" date="2025-08" db="UniProtKB">
        <authorList>
            <consortium name="RefSeq"/>
        </authorList>
    </citation>
    <scope>IDENTIFICATION</scope>
</reference>
<feature type="compositionally biased region" description="Basic and acidic residues" evidence="1">
    <location>
        <begin position="7"/>
        <end position="24"/>
    </location>
</feature>
<dbReference type="RefSeq" id="XP_011643793.1">
    <property type="nucleotide sequence ID" value="XM_011645491.2"/>
</dbReference>
<organism evidence="2 3">
    <name type="scientific">Pogonomyrmex barbatus</name>
    <name type="common">red harvester ant</name>
    <dbReference type="NCBI Taxonomy" id="144034"/>
    <lineage>
        <taxon>Eukaryota</taxon>
        <taxon>Metazoa</taxon>
        <taxon>Ecdysozoa</taxon>
        <taxon>Arthropoda</taxon>
        <taxon>Hexapoda</taxon>
        <taxon>Insecta</taxon>
        <taxon>Pterygota</taxon>
        <taxon>Neoptera</taxon>
        <taxon>Endopterygota</taxon>
        <taxon>Hymenoptera</taxon>
        <taxon>Apocrita</taxon>
        <taxon>Aculeata</taxon>
        <taxon>Formicoidea</taxon>
        <taxon>Formicidae</taxon>
        <taxon>Myrmicinae</taxon>
        <taxon>Pogonomyrmex</taxon>
    </lineage>
</organism>